<evidence type="ECO:0000256" key="2">
    <source>
        <dbReference type="ARBA" id="ARBA00022649"/>
    </source>
</evidence>
<dbReference type="GO" id="GO:0000166">
    <property type="term" value="F:nucleotide binding"/>
    <property type="evidence" value="ECO:0007669"/>
    <property type="project" value="UniProtKB-KW"/>
</dbReference>
<protein>
    <submittedName>
        <fullName evidence="6">DUF86 domain-containing protein</fullName>
    </submittedName>
</protein>
<dbReference type="Proteomes" id="UP000286701">
    <property type="component" value="Unassembled WGS sequence"/>
</dbReference>
<evidence type="ECO:0000313" key="7">
    <source>
        <dbReference type="Proteomes" id="UP000286701"/>
    </source>
</evidence>
<evidence type="ECO:0000313" key="6">
    <source>
        <dbReference type="EMBL" id="RWY52351.1"/>
    </source>
</evidence>
<evidence type="ECO:0000256" key="1">
    <source>
        <dbReference type="ARBA" id="ARBA00022553"/>
    </source>
</evidence>
<accession>A0A444MP08</accession>
<evidence type="ECO:0000256" key="4">
    <source>
        <dbReference type="ARBA" id="ARBA00022741"/>
    </source>
</evidence>
<keyword evidence="7" id="KW-1185">Reference proteome</keyword>
<dbReference type="InterPro" id="IPR008201">
    <property type="entry name" value="HepT-like"/>
</dbReference>
<dbReference type="Pfam" id="PF01934">
    <property type="entry name" value="HepT-like"/>
    <property type="match status" value="1"/>
</dbReference>
<dbReference type="PANTHER" id="PTHR34139:SF1">
    <property type="entry name" value="RNASE MJ1380-RELATED"/>
    <property type="match status" value="1"/>
</dbReference>
<dbReference type="GO" id="GO:0004540">
    <property type="term" value="F:RNA nuclease activity"/>
    <property type="evidence" value="ECO:0007669"/>
    <property type="project" value="InterPro"/>
</dbReference>
<dbReference type="OrthoDB" id="955324at2"/>
<evidence type="ECO:0000256" key="3">
    <source>
        <dbReference type="ARBA" id="ARBA00022722"/>
    </source>
</evidence>
<dbReference type="InterPro" id="IPR051813">
    <property type="entry name" value="HepT_RNase_toxin"/>
</dbReference>
<sequence length="110" mass="12683">MSRSDSVYIEDILESITIIDNYITEKTEFDFITDMMMQDAVIRRFEIIGEAATKISEAVKTANPNVQWRLMKAMRNKLIHEYFGVSASTIYTTVKSDLPILKDQLSKIKL</sequence>
<evidence type="ECO:0000256" key="5">
    <source>
        <dbReference type="ARBA" id="ARBA00022801"/>
    </source>
</evidence>
<keyword evidence="5" id="KW-0378">Hydrolase</keyword>
<keyword evidence="3" id="KW-0540">Nuclease</keyword>
<gene>
    <name evidence="6" type="ORF">EPL05_10600</name>
</gene>
<keyword evidence="2" id="KW-1277">Toxin-antitoxin system</keyword>
<dbReference type="PANTHER" id="PTHR34139">
    <property type="entry name" value="UPF0331 PROTEIN MJ0127"/>
    <property type="match status" value="1"/>
</dbReference>
<comment type="caution">
    <text evidence="6">The sequence shown here is derived from an EMBL/GenBank/DDBJ whole genome shotgun (WGS) entry which is preliminary data.</text>
</comment>
<proteinExistence type="predicted"/>
<reference evidence="6 7" key="1">
    <citation type="submission" date="2019-01" db="EMBL/GenBank/DDBJ databases">
        <title>Mucilaginibacter antarcticum sp. nov., isolated from antarctic soil.</title>
        <authorList>
            <person name="Yan Y.-Q."/>
            <person name="Du Z.-J."/>
        </authorList>
    </citation>
    <scope>NUCLEOTIDE SEQUENCE [LARGE SCALE GENOMIC DNA]</scope>
    <source>
        <strain evidence="6 7">F01003</strain>
    </source>
</reference>
<dbReference type="EMBL" id="SBIW01000004">
    <property type="protein sequence ID" value="RWY52351.1"/>
    <property type="molecule type" value="Genomic_DNA"/>
</dbReference>
<dbReference type="AlphaFoldDB" id="A0A444MP08"/>
<keyword evidence="1" id="KW-0597">Phosphoprotein</keyword>
<dbReference type="GO" id="GO:0110001">
    <property type="term" value="C:toxin-antitoxin complex"/>
    <property type="evidence" value="ECO:0007669"/>
    <property type="project" value="InterPro"/>
</dbReference>
<organism evidence="6 7">
    <name type="scientific">Mucilaginibacter gilvus</name>
    <dbReference type="NCBI Taxonomy" id="2305909"/>
    <lineage>
        <taxon>Bacteria</taxon>
        <taxon>Pseudomonadati</taxon>
        <taxon>Bacteroidota</taxon>
        <taxon>Sphingobacteriia</taxon>
        <taxon>Sphingobacteriales</taxon>
        <taxon>Sphingobacteriaceae</taxon>
        <taxon>Mucilaginibacter</taxon>
    </lineage>
</organism>
<dbReference type="SUPFAM" id="SSF81593">
    <property type="entry name" value="Nucleotidyltransferase substrate binding subunit/domain"/>
    <property type="match status" value="1"/>
</dbReference>
<keyword evidence="4" id="KW-0547">Nucleotide-binding</keyword>
<name>A0A444MP08_9SPHI</name>
<dbReference type="RefSeq" id="WP_128533937.1">
    <property type="nucleotide sequence ID" value="NZ_SBIW01000004.1"/>
</dbReference>
<dbReference type="GO" id="GO:0016787">
    <property type="term" value="F:hydrolase activity"/>
    <property type="evidence" value="ECO:0007669"/>
    <property type="project" value="UniProtKB-KW"/>
</dbReference>